<comment type="caution">
    <text evidence="5">The sequence shown here is derived from an EMBL/GenBank/DDBJ whole genome shotgun (WGS) entry which is preliminary data.</text>
</comment>
<dbReference type="PANTHER" id="PTHR47944">
    <property type="entry name" value="CYTOCHROME P450 98A9"/>
    <property type="match status" value="1"/>
</dbReference>
<keyword evidence="3" id="KW-0560">Oxidoreductase</keyword>
<dbReference type="Pfam" id="PF00067">
    <property type="entry name" value="p450"/>
    <property type="match status" value="1"/>
</dbReference>
<evidence type="ECO:0000256" key="2">
    <source>
        <dbReference type="ARBA" id="ARBA00022723"/>
    </source>
</evidence>
<dbReference type="PRINTS" id="PR00463">
    <property type="entry name" value="EP450I"/>
</dbReference>
<dbReference type="PANTHER" id="PTHR47944:SF16">
    <property type="entry name" value="CYTOCHROME P450 FAMILY 1 SUBFAMILY A POLYPEPTIDE 1"/>
    <property type="match status" value="1"/>
</dbReference>
<keyword evidence="2" id="KW-0479">Metal-binding</keyword>
<evidence type="ECO:0000256" key="3">
    <source>
        <dbReference type="ARBA" id="ARBA00023002"/>
    </source>
</evidence>
<evidence type="ECO:0000313" key="5">
    <source>
        <dbReference type="EMBL" id="KAG0579871.1"/>
    </source>
</evidence>
<dbReference type="AlphaFoldDB" id="A0A8T0IAP9"/>
<dbReference type="GO" id="GO:0016705">
    <property type="term" value="F:oxidoreductase activity, acting on paired donors, with incorporation or reduction of molecular oxygen"/>
    <property type="evidence" value="ECO:0007669"/>
    <property type="project" value="InterPro"/>
</dbReference>
<dbReference type="GO" id="GO:0005506">
    <property type="term" value="F:iron ion binding"/>
    <property type="evidence" value="ECO:0007669"/>
    <property type="project" value="InterPro"/>
</dbReference>
<dbReference type="InterPro" id="IPR036396">
    <property type="entry name" value="Cyt_P450_sf"/>
</dbReference>
<comment type="similarity">
    <text evidence="1">Belongs to the cytochrome P450 family.</text>
</comment>
<sequence length="186" mass="21290">MAELAKKYGPLVHIQLGSFSGIVVANARLAKEVLKTQGQVFASRPDSFVTWAKHFAYYNEAEPDVRYSMGTAMPGPFLRNMRRLFAVELMAPKRIEFLKAIRRDETGAMVHGLLLEVKDGKHIVDLNAFITAMAMNVLTSMVIQKRYYAKNISPEIKKEAREFHRLLKMVINWAAYPFIQDFLPRL</sequence>
<keyword evidence="4" id="KW-0408">Iron</keyword>
<protein>
    <submittedName>
        <fullName evidence="5">Uncharacterized protein</fullName>
    </submittedName>
</protein>
<evidence type="ECO:0000256" key="4">
    <source>
        <dbReference type="ARBA" id="ARBA00023004"/>
    </source>
</evidence>
<keyword evidence="6" id="KW-1185">Reference proteome</keyword>
<dbReference type="Proteomes" id="UP000822688">
    <property type="component" value="Chromosome 4"/>
</dbReference>
<dbReference type="Gene3D" id="1.10.630.10">
    <property type="entry name" value="Cytochrome P450"/>
    <property type="match status" value="1"/>
</dbReference>
<accession>A0A8T0IAP9</accession>
<dbReference type="InterPro" id="IPR001128">
    <property type="entry name" value="Cyt_P450"/>
</dbReference>
<dbReference type="GO" id="GO:0020037">
    <property type="term" value="F:heme binding"/>
    <property type="evidence" value="ECO:0007669"/>
    <property type="project" value="InterPro"/>
</dbReference>
<name>A0A8T0IAP9_CERPU</name>
<reference evidence="5" key="1">
    <citation type="submission" date="2020-06" db="EMBL/GenBank/DDBJ databases">
        <title>WGS assembly of Ceratodon purpureus strain R40.</title>
        <authorList>
            <person name="Carey S.B."/>
            <person name="Jenkins J."/>
            <person name="Shu S."/>
            <person name="Lovell J.T."/>
            <person name="Sreedasyam A."/>
            <person name="Maumus F."/>
            <person name="Tiley G.P."/>
            <person name="Fernandez-Pozo N."/>
            <person name="Barry K."/>
            <person name="Chen C."/>
            <person name="Wang M."/>
            <person name="Lipzen A."/>
            <person name="Daum C."/>
            <person name="Saski C.A."/>
            <person name="Payton A.C."/>
            <person name="Mcbreen J.C."/>
            <person name="Conrad R.E."/>
            <person name="Kollar L.M."/>
            <person name="Olsson S."/>
            <person name="Huttunen S."/>
            <person name="Landis J.B."/>
            <person name="Wickett N.J."/>
            <person name="Johnson M.G."/>
            <person name="Rensing S.A."/>
            <person name="Grimwood J."/>
            <person name="Schmutz J."/>
            <person name="Mcdaniel S.F."/>
        </authorList>
    </citation>
    <scope>NUCLEOTIDE SEQUENCE</scope>
    <source>
        <strain evidence="5">R40</strain>
    </source>
</reference>
<gene>
    <name evidence="5" type="ORF">KC19_4G130200</name>
</gene>
<evidence type="ECO:0000256" key="1">
    <source>
        <dbReference type="ARBA" id="ARBA00010617"/>
    </source>
</evidence>
<evidence type="ECO:0000313" key="6">
    <source>
        <dbReference type="Proteomes" id="UP000822688"/>
    </source>
</evidence>
<dbReference type="GO" id="GO:0004497">
    <property type="term" value="F:monooxygenase activity"/>
    <property type="evidence" value="ECO:0007669"/>
    <property type="project" value="InterPro"/>
</dbReference>
<organism evidence="5 6">
    <name type="scientific">Ceratodon purpureus</name>
    <name type="common">Fire moss</name>
    <name type="synonym">Dicranum purpureum</name>
    <dbReference type="NCBI Taxonomy" id="3225"/>
    <lineage>
        <taxon>Eukaryota</taxon>
        <taxon>Viridiplantae</taxon>
        <taxon>Streptophyta</taxon>
        <taxon>Embryophyta</taxon>
        <taxon>Bryophyta</taxon>
        <taxon>Bryophytina</taxon>
        <taxon>Bryopsida</taxon>
        <taxon>Dicranidae</taxon>
        <taxon>Pseudoditrichales</taxon>
        <taxon>Ditrichaceae</taxon>
        <taxon>Ceratodon</taxon>
    </lineage>
</organism>
<dbReference type="EMBL" id="CM026424">
    <property type="protein sequence ID" value="KAG0579871.1"/>
    <property type="molecule type" value="Genomic_DNA"/>
</dbReference>
<proteinExistence type="inferred from homology"/>
<dbReference type="SUPFAM" id="SSF48264">
    <property type="entry name" value="Cytochrome P450"/>
    <property type="match status" value="1"/>
</dbReference>
<dbReference type="InterPro" id="IPR002401">
    <property type="entry name" value="Cyt_P450_E_grp-I"/>
</dbReference>